<evidence type="ECO:0000313" key="1">
    <source>
        <dbReference type="EMBL" id="CAA9458154.1"/>
    </source>
</evidence>
<dbReference type="PANTHER" id="PTHR39624">
    <property type="entry name" value="PROTEIN INVOLVED IN RIMO-MEDIATED BETA-METHYLTHIOLATION OF RIBOSOMAL PROTEIN S12 YCAO"/>
    <property type="match status" value="1"/>
</dbReference>
<dbReference type="AlphaFoldDB" id="A0A6J4QXU3"/>
<organism evidence="1">
    <name type="scientific">uncultured Rubrobacteraceae bacterium</name>
    <dbReference type="NCBI Taxonomy" id="349277"/>
    <lineage>
        <taxon>Bacteria</taxon>
        <taxon>Bacillati</taxon>
        <taxon>Actinomycetota</taxon>
        <taxon>Rubrobacteria</taxon>
        <taxon>Rubrobacterales</taxon>
        <taxon>Rubrobacteraceae</taxon>
        <taxon>environmental samples</taxon>
    </lineage>
</organism>
<protein>
    <submittedName>
        <fullName evidence="1">Bll2902 protein</fullName>
    </submittedName>
</protein>
<dbReference type="SUPFAM" id="SSF82784">
    <property type="entry name" value="OsmC-like"/>
    <property type="match status" value="1"/>
</dbReference>
<dbReference type="EMBL" id="CADCVH010000056">
    <property type="protein sequence ID" value="CAA9458154.1"/>
    <property type="molecule type" value="Genomic_DNA"/>
</dbReference>
<dbReference type="InterPro" id="IPR015946">
    <property type="entry name" value="KH_dom-like_a/b"/>
</dbReference>
<dbReference type="InterPro" id="IPR036102">
    <property type="entry name" value="OsmC/Ohrsf"/>
</dbReference>
<name>A0A6J4QXU3_9ACTN</name>
<sequence>MDRKDGVVEVRTGRGLRTEISVNRHVAVADEPANFGGTDAGPTPYDYLLGALGACTAMTVRMYADRKGWPLESLTVRLAHDRIHAEDCENCETKKGRIDRVQHEIELTGALDDAQREKLLEIAEKCPVRRTLTSEMLVEPYTVDRAGSA</sequence>
<dbReference type="InterPro" id="IPR003718">
    <property type="entry name" value="OsmC/Ohr_fam"/>
</dbReference>
<proteinExistence type="predicted"/>
<reference evidence="1" key="1">
    <citation type="submission" date="2020-02" db="EMBL/GenBank/DDBJ databases">
        <authorList>
            <person name="Meier V. D."/>
        </authorList>
    </citation>
    <scope>NUCLEOTIDE SEQUENCE</scope>
    <source>
        <strain evidence="1">AVDCRST_MAG02</strain>
    </source>
</reference>
<dbReference type="Gene3D" id="3.30.300.20">
    <property type="match status" value="1"/>
</dbReference>
<dbReference type="Pfam" id="PF02566">
    <property type="entry name" value="OsmC"/>
    <property type="match status" value="1"/>
</dbReference>
<gene>
    <name evidence="1" type="ORF">AVDCRST_MAG02-1678</name>
</gene>
<accession>A0A6J4QXU3</accession>
<dbReference type="PANTHER" id="PTHR39624:SF2">
    <property type="entry name" value="OSMC-LIKE PROTEIN"/>
    <property type="match status" value="1"/>
</dbReference>